<name>A0AAV7QLM9_PLEWA</name>
<dbReference type="AlphaFoldDB" id="A0AAV7QLM9"/>
<feature type="non-terminal residue" evidence="1">
    <location>
        <position position="60"/>
    </location>
</feature>
<accession>A0AAV7QLM9</accession>
<gene>
    <name evidence="1" type="ORF">NDU88_007307</name>
</gene>
<organism evidence="1 2">
    <name type="scientific">Pleurodeles waltl</name>
    <name type="common">Iberian ribbed newt</name>
    <dbReference type="NCBI Taxonomy" id="8319"/>
    <lineage>
        <taxon>Eukaryota</taxon>
        <taxon>Metazoa</taxon>
        <taxon>Chordata</taxon>
        <taxon>Craniata</taxon>
        <taxon>Vertebrata</taxon>
        <taxon>Euteleostomi</taxon>
        <taxon>Amphibia</taxon>
        <taxon>Batrachia</taxon>
        <taxon>Caudata</taxon>
        <taxon>Salamandroidea</taxon>
        <taxon>Salamandridae</taxon>
        <taxon>Pleurodelinae</taxon>
        <taxon>Pleurodeles</taxon>
    </lineage>
</organism>
<protein>
    <submittedName>
        <fullName evidence="1">Uncharacterized protein</fullName>
    </submittedName>
</protein>
<comment type="caution">
    <text evidence="1">The sequence shown here is derived from an EMBL/GenBank/DDBJ whole genome shotgun (WGS) entry which is preliminary data.</text>
</comment>
<dbReference type="Proteomes" id="UP001066276">
    <property type="component" value="Chromosome 6"/>
</dbReference>
<feature type="non-terminal residue" evidence="1">
    <location>
        <position position="1"/>
    </location>
</feature>
<keyword evidence="2" id="KW-1185">Reference proteome</keyword>
<reference evidence="1" key="1">
    <citation type="journal article" date="2022" name="bioRxiv">
        <title>Sequencing and chromosome-scale assembly of the giantPleurodeles waltlgenome.</title>
        <authorList>
            <person name="Brown T."/>
            <person name="Elewa A."/>
            <person name="Iarovenko S."/>
            <person name="Subramanian E."/>
            <person name="Araus A.J."/>
            <person name="Petzold A."/>
            <person name="Susuki M."/>
            <person name="Suzuki K.-i.T."/>
            <person name="Hayashi T."/>
            <person name="Toyoda A."/>
            <person name="Oliveira C."/>
            <person name="Osipova E."/>
            <person name="Leigh N.D."/>
            <person name="Simon A."/>
            <person name="Yun M.H."/>
        </authorList>
    </citation>
    <scope>NUCLEOTIDE SEQUENCE</scope>
    <source>
        <strain evidence="1">20211129_DDA</strain>
        <tissue evidence="1">Liver</tissue>
    </source>
</reference>
<sequence>IFLAKFKGLLRILGKKTLGDPHKSHLPGLLRVSSFLNCLGLVGFPVWLLSPGPKTQVPPP</sequence>
<evidence type="ECO:0000313" key="2">
    <source>
        <dbReference type="Proteomes" id="UP001066276"/>
    </source>
</evidence>
<evidence type="ECO:0000313" key="1">
    <source>
        <dbReference type="EMBL" id="KAJ1140970.1"/>
    </source>
</evidence>
<proteinExistence type="predicted"/>
<dbReference type="EMBL" id="JANPWB010000010">
    <property type="protein sequence ID" value="KAJ1140970.1"/>
    <property type="molecule type" value="Genomic_DNA"/>
</dbReference>